<reference evidence="3" key="1">
    <citation type="journal article" date="2019" name="Int. J. Syst. Evol. Microbiol.">
        <title>The Global Catalogue of Microorganisms (GCM) 10K type strain sequencing project: providing services to taxonomists for standard genome sequencing and annotation.</title>
        <authorList>
            <consortium name="The Broad Institute Genomics Platform"/>
            <consortium name="The Broad Institute Genome Sequencing Center for Infectious Disease"/>
            <person name="Wu L."/>
            <person name="Ma J."/>
        </authorList>
    </citation>
    <scope>NUCLEOTIDE SEQUENCE [LARGE SCALE GENOMIC DNA]</scope>
    <source>
        <strain evidence="3">YJ-61-S</strain>
    </source>
</reference>
<protein>
    <recommendedName>
        <fullName evidence="4">CcmD family protein</fullName>
    </recommendedName>
</protein>
<evidence type="ECO:0000256" key="1">
    <source>
        <dbReference type="SAM" id="Phobius"/>
    </source>
</evidence>
<accession>A0ABV9HX95</accession>
<dbReference type="Proteomes" id="UP001596043">
    <property type="component" value="Unassembled WGS sequence"/>
</dbReference>
<dbReference type="RefSeq" id="WP_379979370.1">
    <property type="nucleotide sequence ID" value="NZ_JBHSFV010000007.1"/>
</dbReference>
<keyword evidence="3" id="KW-1185">Reference proteome</keyword>
<proteinExistence type="predicted"/>
<comment type="caution">
    <text evidence="2">The sequence shown here is derived from an EMBL/GenBank/DDBJ whole genome shotgun (WGS) entry which is preliminary data.</text>
</comment>
<feature type="transmembrane region" description="Helical" evidence="1">
    <location>
        <begin position="12"/>
        <end position="37"/>
    </location>
</feature>
<gene>
    <name evidence="2" type="ORF">ACFO3O_12740</name>
</gene>
<organism evidence="2 3">
    <name type="scientific">Dokdonia ponticola</name>
    <dbReference type="NCBI Taxonomy" id="2041041"/>
    <lineage>
        <taxon>Bacteria</taxon>
        <taxon>Pseudomonadati</taxon>
        <taxon>Bacteroidota</taxon>
        <taxon>Flavobacteriia</taxon>
        <taxon>Flavobacteriales</taxon>
        <taxon>Flavobacteriaceae</taxon>
        <taxon>Dokdonia</taxon>
    </lineage>
</organism>
<keyword evidence="1" id="KW-0472">Membrane</keyword>
<dbReference type="EMBL" id="JBHSFV010000007">
    <property type="protein sequence ID" value="MFC4634781.1"/>
    <property type="molecule type" value="Genomic_DNA"/>
</dbReference>
<evidence type="ECO:0008006" key="4">
    <source>
        <dbReference type="Google" id="ProtNLM"/>
    </source>
</evidence>
<evidence type="ECO:0000313" key="3">
    <source>
        <dbReference type="Proteomes" id="UP001596043"/>
    </source>
</evidence>
<evidence type="ECO:0000313" key="2">
    <source>
        <dbReference type="EMBL" id="MFC4634781.1"/>
    </source>
</evidence>
<keyword evidence="1" id="KW-1133">Transmembrane helix</keyword>
<keyword evidence="1" id="KW-0812">Transmembrane</keyword>
<sequence length="58" mass="6794">METRIIESDAHLLLWQLFLTVLFVFIGFVIIKILLFIKKASQYIDLKTASIKGRKQEL</sequence>
<name>A0ABV9HX95_9FLAO</name>